<protein>
    <recommendedName>
        <fullName evidence="3">Vitellogenin</fullName>
    </recommendedName>
</protein>
<reference evidence="1 2" key="1">
    <citation type="submission" date="2024-05" db="EMBL/GenBank/DDBJ databases">
        <authorList>
            <person name="Wallberg A."/>
        </authorList>
    </citation>
    <scope>NUCLEOTIDE SEQUENCE [LARGE SCALE GENOMIC DNA]</scope>
</reference>
<sequence>KKTSFLNQETDESLSPQEDKWRKQLILHSTPLDSRRGNFWLNPPLTAPQNKTAWGKAKEEIKFAAFSTKKILQGVVNFMKGIGESMAAVSRKGSHEDLEVPIQLSLSKPIFNKKENITLPQPIFNNKENIPPPVVPEAECTAASLLR</sequence>
<evidence type="ECO:0008006" key="3">
    <source>
        <dbReference type="Google" id="ProtNLM"/>
    </source>
</evidence>
<name>A0AAV2S4E9_MEGNR</name>
<dbReference type="EMBL" id="CAXKWB010045903">
    <property type="protein sequence ID" value="CAL4162993.1"/>
    <property type="molecule type" value="Genomic_DNA"/>
</dbReference>
<evidence type="ECO:0000313" key="1">
    <source>
        <dbReference type="EMBL" id="CAL4162993.1"/>
    </source>
</evidence>
<proteinExistence type="predicted"/>
<dbReference type="AlphaFoldDB" id="A0AAV2S4E9"/>
<keyword evidence="2" id="KW-1185">Reference proteome</keyword>
<evidence type="ECO:0000313" key="2">
    <source>
        <dbReference type="Proteomes" id="UP001497623"/>
    </source>
</evidence>
<comment type="caution">
    <text evidence="1">The sequence shown here is derived from an EMBL/GenBank/DDBJ whole genome shotgun (WGS) entry which is preliminary data.</text>
</comment>
<feature type="non-terminal residue" evidence="1">
    <location>
        <position position="147"/>
    </location>
</feature>
<feature type="non-terminal residue" evidence="1">
    <location>
        <position position="1"/>
    </location>
</feature>
<dbReference type="Proteomes" id="UP001497623">
    <property type="component" value="Unassembled WGS sequence"/>
</dbReference>
<gene>
    <name evidence="1" type="ORF">MNOR_LOCUS32912</name>
</gene>
<organism evidence="1 2">
    <name type="scientific">Meganyctiphanes norvegica</name>
    <name type="common">Northern krill</name>
    <name type="synonym">Thysanopoda norvegica</name>
    <dbReference type="NCBI Taxonomy" id="48144"/>
    <lineage>
        <taxon>Eukaryota</taxon>
        <taxon>Metazoa</taxon>
        <taxon>Ecdysozoa</taxon>
        <taxon>Arthropoda</taxon>
        <taxon>Crustacea</taxon>
        <taxon>Multicrustacea</taxon>
        <taxon>Malacostraca</taxon>
        <taxon>Eumalacostraca</taxon>
        <taxon>Eucarida</taxon>
        <taxon>Euphausiacea</taxon>
        <taxon>Euphausiidae</taxon>
        <taxon>Meganyctiphanes</taxon>
    </lineage>
</organism>
<accession>A0AAV2S4E9</accession>